<accession>B8FDS7</accession>
<dbReference type="Pfam" id="PF01026">
    <property type="entry name" value="TatD_DNase"/>
    <property type="match status" value="1"/>
</dbReference>
<dbReference type="InterPro" id="IPR018228">
    <property type="entry name" value="DNase_TatD-rel_CS"/>
</dbReference>
<evidence type="ECO:0000256" key="3">
    <source>
        <dbReference type="ARBA" id="ARBA00022801"/>
    </source>
</evidence>
<name>B8FDS7_DESAL</name>
<dbReference type="InterPro" id="IPR015991">
    <property type="entry name" value="TatD/YcfH-like"/>
</dbReference>
<keyword evidence="3" id="KW-0378">Hydrolase</keyword>
<evidence type="ECO:0000313" key="6">
    <source>
        <dbReference type="Proteomes" id="UP000000739"/>
    </source>
</evidence>
<evidence type="ECO:0000256" key="2">
    <source>
        <dbReference type="ARBA" id="ARBA00022723"/>
    </source>
</evidence>
<dbReference type="PANTHER" id="PTHR46124">
    <property type="entry name" value="D-AMINOACYL-TRNA DEACYLASE"/>
    <property type="match status" value="1"/>
</dbReference>
<feature type="binding site" evidence="4">
    <location>
        <position position="205"/>
    </location>
    <ligand>
        <name>a divalent metal cation</name>
        <dbReference type="ChEBI" id="CHEBI:60240"/>
        <label>1</label>
    </ligand>
</feature>
<gene>
    <name evidence="5" type="ordered locus">Dalk_5037</name>
</gene>
<dbReference type="FunFam" id="3.20.20.140:FF:000005">
    <property type="entry name" value="TatD family hydrolase"/>
    <property type="match status" value="1"/>
</dbReference>
<dbReference type="GO" id="GO:0046872">
    <property type="term" value="F:metal ion binding"/>
    <property type="evidence" value="ECO:0007669"/>
    <property type="project" value="UniProtKB-KW"/>
</dbReference>
<dbReference type="PIRSF" id="PIRSF005902">
    <property type="entry name" value="DNase_TatD"/>
    <property type="match status" value="1"/>
</dbReference>
<feature type="binding site" evidence="4">
    <location>
        <position position="129"/>
    </location>
    <ligand>
        <name>a divalent metal cation</name>
        <dbReference type="ChEBI" id="CHEBI:60240"/>
        <label>2</label>
    </ligand>
</feature>
<feature type="binding site" evidence="4">
    <location>
        <position position="9"/>
    </location>
    <ligand>
        <name>a divalent metal cation</name>
        <dbReference type="ChEBI" id="CHEBI:60240"/>
        <label>1</label>
    </ligand>
</feature>
<dbReference type="PROSITE" id="PS01137">
    <property type="entry name" value="TATD_1"/>
    <property type="match status" value="1"/>
</dbReference>
<evidence type="ECO:0000256" key="1">
    <source>
        <dbReference type="ARBA" id="ARBA00009275"/>
    </source>
</evidence>
<dbReference type="GO" id="GO:0005829">
    <property type="term" value="C:cytosol"/>
    <property type="evidence" value="ECO:0007669"/>
    <property type="project" value="TreeGrafter"/>
</dbReference>
<sequence length="266" mass="30211">MRIFDSHCHIDDKSYDDDFQETLDRAKDNRVIACMIVGITLKTCRKAVPLCEASANCFTSVGVHPHDAKSCSEKVLEELRELAKSPKVKAWGETGLDFNRMFSPQDVQEKWFIRQIQMARETGLPLIIHERDTNGRLLEILRAEVQPGQGGVVHCFSGTREEMHAYLDMGFHIGITGVITHKARGEELRAMAPEIPDDRILVETDAPYLTPSPERNKFRRNEPAFVRRVLEKTAEVRSQDVESLADLVFNNTCRLYGISPDELELS</sequence>
<dbReference type="RefSeq" id="WP_015949745.1">
    <property type="nucleotide sequence ID" value="NC_011768.1"/>
</dbReference>
<dbReference type="Proteomes" id="UP000000739">
    <property type="component" value="Chromosome"/>
</dbReference>
<dbReference type="PANTHER" id="PTHR46124:SF2">
    <property type="entry name" value="D-AMINOACYL-TRNA DEACYLASE"/>
    <property type="match status" value="1"/>
</dbReference>
<dbReference type="eggNOG" id="COG0084">
    <property type="taxonomic scope" value="Bacteria"/>
</dbReference>
<comment type="similarity">
    <text evidence="1">Belongs to the metallo-dependent hydrolases superfamily. TatD-type hydrolase family.</text>
</comment>
<keyword evidence="2 4" id="KW-0479">Metal-binding</keyword>
<dbReference type="GO" id="GO:0004536">
    <property type="term" value="F:DNA nuclease activity"/>
    <property type="evidence" value="ECO:0007669"/>
    <property type="project" value="InterPro"/>
</dbReference>
<evidence type="ECO:0000256" key="4">
    <source>
        <dbReference type="PIRSR" id="PIRSR005902-1"/>
    </source>
</evidence>
<dbReference type="HOGENOM" id="CLU_031506_1_2_7"/>
<dbReference type="InterPro" id="IPR001130">
    <property type="entry name" value="TatD-like"/>
</dbReference>
<dbReference type="Gene3D" id="3.20.20.140">
    <property type="entry name" value="Metal-dependent hydrolases"/>
    <property type="match status" value="1"/>
</dbReference>
<protein>
    <submittedName>
        <fullName evidence="5">Sec-independent protein translocase protein TatD</fullName>
    </submittedName>
</protein>
<keyword evidence="6" id="KW-1185">Reference proteome</keyword>
<feature type="binding site" evidence="4">
    <location>
        <position position="7"/>
    </location>
    <ligand>
        <name>a divalent metal cation</name>
        <dbReference type="ChEBI" id="CHEBI:60240"/>
        <label>1</label>
    </ligand>
</feature>
<dbReference type="EMBL" id="CP001322">
    <property type="protein sequence ID" value="ACL06708.1"/>
    <property type="molecule type" value="Genomic_DNA"/>
</dbReference>
<dbReference type="SUPFAM" id="SSF51556">
    <property type="entry name" value="Metallo-dependent hydrolases"/>
    <property type="match status" value="1"/>
</dbReference>
<proteinExistence type="inferred from homology"/>
<organism evidence="5 6">
    <name type="scientific">Desulfatibacillum aliphaticivorans</name>
    <dbReference type="NCBI Taxonomy" id="218208"/>
    <lineage>
        <taxon>Bacteria</taxon>
        <taxon>Pseudomonadati</taxon>
        <taxon>Thermodesulfobacteriota</taxon>
        <taxon>Desulfobacteria</taxon>
        <taxon>Desulfobacterales</taxon>
        <taxon>Desulfatibacillaceae</taxon>
        <taxon>Desulfatibacillum</taxon>
    </lineage>
</organism>
<dbReference type="CDD" id="cd01310">
    <property type="entry name" value="TatD_DNAse"/>
    <property type="match status" value="1"/>
</dbReference>
<dbReference type="NCBIfam" id="TIGR00010">
    <property type="entry name" value="YchF/TatD family DNA exonuclease"/>
    <property type="match status" value="1"/>
</dbReference>
<dbReference type="AlphaFoldDB" id="B8FDS7"/>
<dbReference type="InterPro" id="IPR032466">
    <property type="entry name" value="Metal_Hydrolase"/>
</dbReference>
<dbReference type="GO" id="GO:0016788">
    <property type="term" value="F:hydrolase activity, acting on ester bonds"/>
    <property type="evidence" value="ECO:0007669"/>
    <property type="project" value="InterPro"/>
</dbReference>
<reference evidence="5 6" key="1">
    <citation type="journal article" date="2012" name="Environ. Microbiol.">
        <title>The genome sequence of Desulfatibacillum alkenivorans AK-01: a blueprint for anaerobic alkane oxidation.</title>
        <authorList>
            <person name="Callaghan A.V."/>
            <person name="Morris B.E."/>
            <person name="Pereira I.A."/>
            <person name="McInerney M.J."/>
            <person name="Austin R.N."/>
            <person name="Groves J.T."/>
            <person name="Kukor J.J."/>
            <person name="Suflita J.M."/>
            <person name="Young L.Y."/>
            <person name="Zylstra G.J."/>
            <person name="Wawrik B."/>
        </authorList>
    </citation>
    <scope>NUCLEOTIDE SEQUENCE [LARGE SCALE GENOMIC DNA]</scope>
    <source>
        <strain evidence="5 6">AK-01</strain>
    </source>
</reference>
<evidence type="ECO:0000313" key="5">
    <source>
        <dbReference type="EMBL" id="ACL06708.1"/>
    </source>
</evidence>
<feature type="binding site" evidence="4">
    <location>
        <position position="154"/>
    </location>
    <ligand>
        <name>a divalent metal cation</name>
        <dbReference type="ChEBI" id="CHEBI:60240"/>
        <label>2</label>
    </ligand>
</feature>
<feature type="binding site" evidence="4">
    <location>
        <position position="93"/>
    </location>
    <ligand>
        <name>a divalent metal cation</name>
        <dbReference type="ChEBI" id="CHEBI:60240"/>
        <label>1</label>
    </ligand>
</feature>
<dbReference type="KEGG" id="dal:Dalk_5037"/>